<comment type="similarity">
    <text evidence="2">Belongs to the TacA antitoxin family.</text>
</comment>
<evidence type="ECO:0000313" key="3">
    <source>
        <dbReference type="EMBL" id="WRP13644.1"/>
    </source>
</evidence>
<keyword evidence="1" id="KW-1277">Toxin-antitoxin system</keyword>
<reference evidence="4" key="1">
    <citation type="submission" date="2023-12" db="EMBL/GenBank/DDBJ databases">
        <title>Novel isolates from deep terrestrial aquifers shed light on the physiology and ecology of the class Limnochordia.</title>
        <authorList>
            <person name="Karnachuk O.V."/>
            <person name="Lukina A.P."/>
            <person name="Avakyan M.R."/>
            <person name="Kadnikov V."/>
            <person name="Begmatov S."/>
            <person name="Beletsky A.V."/>
            <person name="Mardanov A.V."/>
            <person name="Ravin N.V."/>
        </authorList>
    </citation>
    <scope>NUCLEOTIDE SEQUENCE [LARGE SCALE GENOMIC DNA]</scope>
    <source>
        <strain evidence="4">LN</strain>
    </source>
</reference>
<dbReference type="InterPro" id="IPR010985">
    <property type="entry name" value="Ribbon_hlx_hlx"/>
</dbReference>
<dbReference type="RefSeq" id="WP_324667889.1">
    <property type="nucleotide sequence ID" value="NZ_CP141614.1"/>
</dbReference>
<proteinExistence type="inferred from homology"/>
<sequence>MARKITVYVDEELHRRLKAAASLRGQALSDFMLEAARRVLEAPDRRRAAAHMDRVRRRIQATFTAEELRSMREEGRT</sequence>
<name>A0ABZ1BLE4_9FIRM</name>
<dbReference type="Proteomes" id="UP001333102">
    <property type="component" value="Chromosome"/>
</dbReference>
<organism evidence="3 4">
    <name type="scientific">Geochorda subterranea</name>
    <dbReference type="NCBI Taxonomy" id="3109564"/>
    <lineage>
        <taxon>Bacteria</taxon>
        <taxon>Bacillati</taxon>
        <taxon>Bacillota</taxon>
        <taxon>Limnochordia</taxon>
        <taxon>Limnochordales</taxon>
        <taxon>Geochordaceae</taxon>
        <taxon>Geochorda</taxon>
    </lineage>
</organism>
<evidence type="ECO:0000256" key="1">
    <source>
        <dbReference type="ARBA" id="ARBA00022649"/>
    </source>
</evidence>
<dbReference type="InterPro" id="IPR014795">
    <property type="entry name" value="TacA_1-like"/>
</dbReference>
<protein>
    <submittedName>
        <fullName evidence="3">DUF1778 domain-containing protein</fullName>
    </submittedName>
</protein>
<dbReference type="SUPFAM" id="SSF47598">
    <property type="entry name" value="Ribbon-helix-helix"/>
    <property type="match status" value="1"/>
</dbReference>
<dbReference type="EMBL" id="CP141614">
    <property type="protein sequence ID" value="WRP13644.1"/>
    <property type="molecule type" value="Genomic_DNA"/>
</dbReference>
<accession>A0ABZ1BLE4</accession>
<dbReference type="Gene3D" id="6.10.180.10">
    <property type="entry name" value="Antitoxin ParD"/>
    <property type="match status" value="1"/>
</dbReference>
<gene>
    <name evidence="3" type="ORF">VLY81_09305</name>
</gene>
<keyword evidence="4" id="KW-1185">Reference proteome</keyword>
<evidence type="ECO:0000256" key="2">
    <source>
        <dbReference type="ARBA" id="ARBA00049988"/>
    </source>
</evidence>
<dbReference type="InterPro" id="IPR038296">
    <property type="entry name" value="ParD_sf"/>
</dbReference>
<evidence type="ECO:0000313" key="4">
    <source>
        <dbReference type="Proteomes" id="UP001333102"/>
    </source>
</evidence>
<dbReference type="Pfam" id="PF08681">
    <property type="entry name" value="TacA1"/>
    <property type="match status" value="1"/>
</dbReference>